<dbReference type="AlphaFoldDB" id="E1IH88"/>
<evidence type="ECO:0000313" key="5">
    <source>
        <dbReference type="Proteomes" id="UP000054010"/>
    </source>
</evidence>
<gene>
    <name evidence="4" type="ORF">OSCT_2689</name>
</gene>
<evidence type="ECO:0000256" key="1">
    <source>
        <dbReference type="SAM" id="MobiDB-lite"/>
    </source>
</evidence>
<dbReference type="PANTHER" id="PTHR40446:SF2">
    <property type="entry name" value="N-ACETYLGLUCOSAMINE-1-PHOSPHODIESTER ALPHA-N-ACETYLGLUCOSAMINIDASE"/>
    <property type="match status" value="1"/>
</dbReference>
<reference evidence="4 5" key="1">
    <citation type="journal article" date="2011" name="J. Bacteriol.">
        <title>Draft genome sequence of the anoxygenic filamentous phototrophic bacterium Oscillochloris trichoides subsp. DG-6.</title>
        <authorList>
            <person name="Kuznetsov B.B."/>
            <person name="Ivanovsky R.N."/>
            <person name="Keppen O.I."/>
            <person name="Sukhacheva M.V."/>
            <person name="Bumazhkin B.K."/>
            <person name="Patutina E.O."/>
            <person name="Beletsky A.V."/>
            <person name="Mardanov A.V."/>
            <person name="Baslerov R.V."/>
            <person name="Panteleeva A.N."/>
            <person name="Kolganova T.V."/>
            <person name="Ravin N.V."/>
            <person name="Skryabin K.G."/>
        </authorList>
    </citation>
    <scope>NUCLEOTIDE SEQUENCE [LARGE SCALE GENOMIC DNA]</scope>
    <source>
        <strain evidence="4 5">DG-6</strain>
    </source>
</reference>
<dbReference type="EMBL" id="ADVR01000112">
    <property type="protein sequence ID" value="EFO79563.1"/>
    <property type="molecule type" value="Genomic_DNA"/>
</dbReference>
<evidence type="ECO:0000256" key="2">
    <source>
        <dbReference type="SAM" id="SignalP"/>
    </source>
</evidence>
<proteinExistence type="predicted"/>
<dbReference type="eggNOG" id="COG4632">
    <property type="taxonomic scope" value="Bacteria"/>
</dbReference>
<sequence length="278" mass="29722">MRSFLFLCILMLVLNGCSAPPSTPIPVATLMPTATAAPAPPEAPSGVPSDSGWQSVQPGVEVRRLRLSVAESSPTLIHVLRFDPARVRFQVGYAPDAPKTIGRWIEEQGAIAAINGGFFDPENRTVALLIMAGQAVGTSYTGRGGMFAVDQAGQVQVRGLAEQPYDTSEPLLEALQGWPLLVQRGGVAAYSYEDGERARRSAVARDRAGRVLFIAVTSTRFTLAEFSTWLAQSDLDIDAALNLDGGSSTGMMLRTSRLSDRVDAFVPLPIVLLVLPRA</sequence>
<feature type="signal peptide" evidence="2">
    <location>
        <begin position="1"/>
        <end position="19"/>
    </location>
</feature>
<comment type="caution">
    <text evidence="4">The sequence shown here is derived from an EMBL/GenBank/DDBJ whole genome shotgun (WGS) entry which is preliminary data.</text>
</comment>
<keyword evidence="5" id="KW-1185">Reference proteome</keyword>
<name>E1IH88_9CHLR</name>
<dbReference type="Proteomes" id="UP000054010">
    <property type="component" value="Unassembled WGS sequence"/>
</dbReference>
<dbReference type="InterPro" id="IPR018711">
    <property type="entry name" value="NAGPA"/>
</dbReference>
<accession>E1IH88</accession>
<feature type="chain" id="PRO_5003147084" description="Phosphodiester glycosidase domain-containing protein" evidence="2">
    <location>
        <begin position="20"/>
        <end position="278"/>
    </location>
</feature>
<protein>
    <recommendedName>
        <fullName evidence="3">Phosphodiester glycosidase domain-containing protein</fullName>
    </recommendedName>
</protein>
<keyword evidence="2" id="KW-0732">Signal</keyword>
<dbReference type="PANTHER" id="PTHR40446">
    <property type="entry name" value="N-ACETYLGLUCOSAMINE-1-PHOSPHODIESTER ALPHA-N-ACETYLGLUCOSAMINIDASE"/>
    <property type="match status" value="1"/>
</dbReference>
<evidence type="ECO:0000259" key="3">
    <source>
        <dbReference type="Pfam" id="PF09992"/>
    </source>
</evidence>
<organism evidence="4 5">
    <name type="scientific">Oscillochloris trichoides DG-6</name>
    <dbReference type="NCBI Taxonomy" id="765420"/>
    <lineage>
        <taxon>Bacteria</taxon>
        <taxon>Bacillati</taxon>
        <taxon>Chloroflexota</taxon>
        <taxon>Chloroflexia</taxon>
        <taxon>Chloroflexales</taxon>
        <taxon>Chloroflexineae</taxon>
        <taxon>Oscillochloridaceae</taxon>
        <taxon>Oscillochloris</taxon>
    </lineage>
</organism>
<feature type="domain" description="Phosphodiester glycosidase" evidence="3">
    <location>
        <begin position="109"/>
        <end position="253"/>
    </location>
</feature>
<feature type="region of interest" description="Disordered" evidence="1">
    <location>
        <begin position="36"/>
        <end position="55"/>
    </location>
</feature>
<dbReference type="Pfam" id="PF09992">
    <property type="entry name" value="NAGPA"/>
    <property type="match status" value="1"/>
</dbReference>
<dbReference type="STRING" id="765420.OSCT_2689"/>
<evidence type="ECO:0000313" key="4">
    <source>
        <dbReference type="EMBL" id="EFO79563.1"/>
    </source>
</evidence>
<dbReference type="HOGENOM" id="CLU_990017_0_0_0"/>